<dbReference type="PANTHER" id="PTHR34039:SF1">
    <property type="entry name" value="UPF0102 PROTEIN YRAN"/>
    <property type="match status" value="1"/>
</dbReference>
<dbReference type="Gene3D" id="3.40.1350.10">
    <property type="match status" value="1"/>
</dbReference>
<evidence type="ECO:0000256" key="2">
    <source>
        <dbReference type="HAMAP-Rule" id="MF_00048"/>
    </source>
</evidence>
<dbReference type="PANTHER" id="PTHR34039">
    <property type="entry name" value="UPF0102 PROTEIN YRAN"/>
    <property type="match status" value="1"/>
</dbReference>
<dbReference type="InterPro" id="IPR003509">
    <property type="entry name" value="UPF0102_YraN-like"/>
</dbReference>
<dbReference type="InterPro" id="IPR011856">
    <property type="entry name" value="tRNA_endonuc-like_dom_sf"/>
</dbReference>
<reference evidence="3 4" key="1">
    <citation type="submission" date="2019-12" db="EMBL/GenBank/DDBJ databases">
        <title>Snethiella sp. nov. sp. isolated from sea sand.</title>
        <authorList>
            <person name="Kim J."/>
            <person name="Jeong S.E."/>
            <person name="Jung H.S."/>
            <person name="Jeon C.O."/>
        </authorList>
    </citation>
    <scope>NUCLEOTIDE SEQUENCE [LARGE SCALE GENOMIC DNA]</scope>
    <source>
        <strain evidence="3 4">DP05</strain>
    </source>
</reference>
<gene>
    <name evidence="3" type="ORF">GQE98_04630</name>
</gene>
<evidence type="ECO:0000313" key="4">
    <source>
        <dbReference type="Proteomes" id="UP000476030"/>
    </source>
</evidence>
<organism evidence="3 4">
    <name type="scientific">Sneathiella litorea</name>
    <dbReference type="NCBI Taxonomy" id="2606216"/>
    <lineage>
        <taxon>Bacteria</taxon>
        <taxon>Pseudomonadati</taxon>
        <taxon>Pseudomonadota</taxon>
        <taxon>Alphaproteobacteria</taxon>
        <taxon>Sneathiellales</taxon>
        <taxon>Sneathiellaceae</taxon>
        <taxon>Sneathiella</taxon>
    </lineage>
</organism>
<evidence type="ECO:0000313" key="3">
    <source>
        <dbReference type="EMBL" id="MZR29918.1"/>
    </source>
</evidence>
<dbReference type="NCBIfam" id="NF009151">
    <property type="entry name" value="PRK12497.1-5"/>
    <property type="match status" value="1"/>
</dbReference>
<dbReference type="AlphaFoldDB" id="A0A6L8W4F6"/>
<dbReference type="EMBL" id="WTUW01000001">
    <property type="protein sequence ID" value="MZR29918.1"/>
    <property type="molecule type" value="Genomic_DNA"/>
</dbReference>
<name>A0A6L8W4F6_9PROT</name>
<evidence type="ECO:0000256" key="1">
    <source>
        <dbReference type="ARBA" id="ARBA00006738"/>
    </source>
</evidence>
<keyword evidence="4" id="KW-1185">Reference proteome</keyword>
<dbReference type="RefSeq" id="WP_161314462.1">
    <property type="nucleotide sequence ID" value="NZ_WTUW01000001.1"/>
</dbReference>
<comment type="similarity">
    <text evidence="1 2">Belongs to the UPF0102 family.</text>
</comment>
<dbReference type="SUPFAM" id="SSF52980">
    <property type="entry name" value="Restriction endonuclease-like"/>
    <property type="match status" value="1"/>
</dbReference>
<dbReference type="Proteomes" id="UP000476030">
    <property type="component" value="Unassembled WGS sequence"/>
</dbReference>
<dbReference type="HAMAP" id="MF_00048">
    <property type="entry name" value="UPF0102"/>
    <property type="match status" value="1"/>
</dbReference>
<dbReference type="Pfam" id="PF02021">
    <property type="entry name" value="UPF0102"/>
    <property type="match status" value="1"/>
</dbReference>
<dbReference type="InterPro" id="IPR011335">
    <property type="entry name" value="Restrct_endonuc-II-like"/>
</dbReference>
<accession>A0A6L8W4F6</accession>
<sequence length="129" mass="14941">MAHLSRKALKRKRRRAYFWGHAAEFMAANTLRLKGYHIVARGYRKPVGEIDIIARRNNLLVAVEVKARPRIGDAAEAVSAKQKRRIARALEAFVMEKPKFNGFNVRFDVLLVTSFWQWPRHIEGAWELG</sequence>
<comment type="caution">
    <text evidence="3">The sequence shown here is derived from an EMBL/GenBank/DDBJ whole genome shotgun (WGS) entry which is preliminary data.</text>
</comment>
<dbReference type="GO" id="GO:0003676">
    <property type="term" value="F:nucleic acid binding"/>
    <property type="evidence" value="ECO:0007669"/>
    <property type="project" value="InterPro"/>
</dbReference>
<proteinExistence type="inferred from homology"/>
<protein>
    <recommendedName>
        <fullName evidence="2">UPF0102 protein GQE98_04630</fullName>
    </recommendedName>
</protein>